<evidence type="ECO:0000313" key="1">
    <source>
        <dbReference type="EMBL" id="SFR37714.1"/>
    </source>
</evidence>
<gene>
    <name evidence="1" type="ORF">SAMN04488005_1144</name>
</gene>
<dbReference type="EMBL" id="FOYP01000001">
    <property type="protein sequence ID" value="SFR37714.1"/>
    <property type="molecule type" value="Genomic_DNA"/>
</dbReference>
<sequence length="77" mass="8162">MEHVFEIAGIRCDANEIRLRGRSVEAQFAPDAAGPLADAYTNKIAVAFLGASAMNALYSVDAIETTGGSCRALFSMH</sequence>
<accession>A0A1I6G698</accession>
<dbReference type="RefSeq" id="WP_090197497.1">
    <property type="nucleotide sequence ID" value="NZ_FOYP01000001.1"/>
</dbReference>
<dbReference type="STRING" id="390270.SAMN04488005_1144"/>
<dbReference type="AlphaFoldDB" id="A0A1I6G698"/>
<reference evidence="2" key="1">
    <citation type="submission" date="2016-10" db="EMBL/GenBank/DDBJ databases">
        <authorList>
            <person name="Varghese N."/>
            <person name="Submissions S."/>
        </authorList>
    </citation>
    <scope>NUCLEOTIDE SEQUENCE [LARGE SCALE GENOMIC DNA]</scope>
    <source>
        <strain evidence="2">DSM 26879</strain>
    </source>
</reference>
<proteinExistence type="predicted"/>
<dbReference type="Proteomes" id="UP000199478">
    <property type="component" value="Unassembled WGS sequence"/>
</dbReference>
<keyword evidence="2" id="KW-1185">Reference proteome</keyword>
<dbReference type="OrthoDB" id="7865723at2"/>
<evidence type="ECO:0000313" key="2">
    <source>
        <dbReference type="Proteomes" id="UP000199478"/>
    </source>
</evidence>
<organism evidence="1 2">
    <name type="scientific">Yoonia tamlensis</name>
    <dbReference type="NCBI Taxonomy" id="390270"/>
    <lineage>
        <taxon>Bacteria</taxon>
        <taxon>Pseudomonadati</taxon>
        <taxon>Pseudomonadota</taxon>
        <taxon>Alphaproteobacteria</taxon>
        <taxon>Rhodobacterales</taxon>
        <taxon>Paracoccaceae</taxon>
        <taxon>Yoonia</taxon>
    </lineage>
</organism>
<name>A0A1I6G698_9RHOB</name>
<protein>
    <submittedName>
        <fullName evidence="1">Uncharacterized protein</fullName>
    </submittedName>
</protein>